<dbReference type="InterPro" id="IPR030390">
    <property type="entry name" value="MeTrfase_TrmA_AS"/>
</dbReference>
<keyword evidence="1 11" id="KW-0004">4Fe-4S</keyword>
<evidence type="ECO:0000313" key="16">
    <source>
        <dbReference type="Proteomes" id="UP000595373"/>
    </source>
</evidence>
<keyword evidence="8 11" id="KW-0411">Iron-sulfur</keyword>
<dbReference type="InterPro" id="IPR012340">
    <property type="entry name" value="NA-bd_OB-fold"/>
</dbReference>
<feature type="binding site" evidence="11 12">
    <location>
        <position position="321"/>
    </location>
    <ligand>
        <name>S-adenosyl-L-methionine</name>
        <dbReference type="ChEBI" id="CHEBI:59789"/>
    </ligand>
</feature>
<organism evidence="15 16">
    <name type="scientific">Histophilus somni</name>
    <name type="common">Haemophilus somnus</name>
    <dbReference type="NCBI Taxonomy" id="731"/>
    <lineage>
        <taxon>Bacteria</taxon>
        <taxon>Pseudomonadati</taxon>
        <taxon>Pseudomonadota</taxon>
        <taxon>Gammaproteobacteria</taxon>
        <taxon>Pasteurellales</taxon>
        <taxon>Pasteurellaceae</taxon>
        <taxon>Histophilus</taxon>
    </lineage>
</organism>
<evidence type="ECO:0000313" key="15">
    <source>
        <dbReference type="EMBL" id="QQF82449.1"/>
    </source>
</evidence>
<dbReference type="GO" id="GO:0005506">
    <property type="term" value="F:iron ion binding"/>
    <property type="evidence" value="ECO:0007669"/>
    <property type="project" value="UniProtKB-UniRule"/>
</dbReference>
<dbReference type="InterPro" id="IPR002792">
    <property type="entry name" value="TRAM_dom"/>
</dbReference>
<feature type="active site" description="Nucleophile" evidence="11 12">
    <location>
        <position position="395"/>
    </location>
</feature>
<evidence type="ECO:0000256" key="1">
    <source>
        <dbReference type="ARBA" id="ARBA00022485"/>
    </source>
</evidence>
<comment type="similarity">
    <text evidence="11">Belongs to the class I-like SAM-binding methyltransferase superfamily. RNA M5U methyltransferase family. RlmD subfamily.</text>
</comment>
<evidence type="ECO:0000256" key="3">
    <source>
        <dbReference type="ARBA" id="ARBA00022603"/>
    </source>
</evidence>
<proteinExistence type="inferred from homology"/>
<dbReference type="GO" id="GO:0003723">
    <property type="term" value="F:RNA binding"/>
    <property type="evidence" value="ECO:0007669"/>
    <property type="project" value="InterPro"/>
</dbReference>
<dbReference type="Proteomes" id="UP000595373">
    <property type="component" value="Chromosome"/>
</dbReference>
<keyword evidence="3 11" id="KW-0489">Methyltransferase</keyword>
<evidence type="ECO:0000256" key="11">
    <source>
        <dbReference type="HAMAP-Rule" id="MF_01010"/>
    </source>
</evidence>
<comment type="function">
    <text evidence="10 11">Catalyzes the formation of 5-methyl-uridine at position 1939 (m5U1939) in 23S rRNA.</text>
</comment>
<dbReference type="NCBIfam" id="TIGR00479">
    <property type="entry name" value="rumA"/>
    <property type="match status" value="1"/>
</dbReference>
<dbReference type="OrthoDB" id="9804590at2"/>
<dbReference type="PROSITE" id="PS51687">
    <property type="entry name" value="SAM_MT_RNA_M5U"/>
    <property type="match status" value="1"/>
</dbReference>
<dbReference type="GO" id="GO:0070475">
    <property type="term" value="P:rRNA base methylation"/>
    <property type="evidence" value="ECO:0007669"/>
    <property type="project" value="TreeGrafter"/>
</dbReference>
<evidence type="ECO:0000256" key="10">
    <source>
        <dbReference type="ARBA" id="ARBA00059995"/>
    </source>
</evidence>
<dbReference type="PANTHER" id="PTHR11061">
    <property type="entry name" value="RNA M5U METHYLTRANSFERASE"/>
    <property type="match status" value="1"/>
</dbReference>
<name>A0A9Q6Z0K4_HISSO</name>
<dbReference type="SUPFAM" id="SSF50249">
    <property type="entry name" value="Nucleic acid-binding proteins"/>
    <property type="match status" value="1"/>
</dbReference>
<keyword evidence="5 11" id="KW-0949">S-adenosyl-L-methionine</keyword>
<feature type="binding site" evidence="11">
    <location>
        <position position="348"/>
    </location>
    <ligand>
        <name>S-adenosyl-L-methionine</name>
        <dbReference type="ChEBI" id="CHEBI:59789"/>
    </ligand>
</feature>
<dbReference type="RefSeq" id="WP_075290600.1">
    <property type="nucleotide sequence ID" value="NZ_CP018802.1"/>
</dbReference>
<dbReference type="FunFam" id="2.40.50.140:FF:000097">
    <property type="entry name" value="23S rRNA (uracil(1939)-C(5))-methyltransferase RlmD"/>
    <property type="match status" value="1"/>
</dbReference>
<feature type="domain" description="TRAM" evidence="14">
    <location>
        <begin position="10"/>
        <end position="68"/>
    </location>
</feature>
<dbReference type="CDD" id="cd02440">
    <property type="entry name" value="AdoMet_MTases"/>
    <property type="match status" value="1"/>
</dbReference>
<dbReference type="Pfam" id="PF01938">
    <property type="entry name" value="TRAM"/>
    <property type="match status" value="1"/>
</dbReference>
<dbReference type="Gene3D" id="2.40.50.140">
    <property type="entry name" value="Nucleic acid-binding proteins"/>
    <property type="match status" value="1"/>
</dbReference>
<dbReference type="HAMAP" id="MF_01010">
    <property type="entry name" value="23SrRNA_methyltr_RlmD"/>
    <property type="match status" value="1"/>
</dbReference>
<feature type="binding site" evidence="11 12">
    <location>
        <position position="369"/>
    </location>
    <ligand>
        <name>S-adenosyl-L-methionine</name>
        <dbReference type="ChEBI" id="CHEBI:59789"/>
    </ligand>
</feature>
<feature type="binding site" evidence="11">
    <location>
        <position position="81"/>
    </location>
    <ligand>
        <name>[4Fe-4S] cluster</name>
        <dbReference type="ChEBI" id="CHEBI:49883"/>
    </ligand>
</feature>
<feature type="binding site" evidence="11">
    <location>
        <position position="168"/>
    </location>
    <ligand>
        <name>[4Fe-4S] cluster</name>
        <dbReference type="ChEBI" id="CHEBI:49883"/>
    </ligand>
</feature>
<dbReference type="InterPro" id="IPR010280">
    <property type="entry name" value="U5_MeTrfase_fam"/>
</dbReference>
<evidence type="ECO:0000256" key="12">
    <source>
        <dbReference type="PROSITE-ProRule" id="PRU01024"/>
    </source>
</evidence>
<dbReference type="Gene3D" id="3.40.50.150">
    <property type="entry name" value="Vaccinia Virus protein VP39"/>
    <property type="match status" value="1"/>
</dbReference>
<evidence type="ECO:0000256" key="6">
    <source>
        <dbReference type="ARBA" id="ARBA00022723"/>
    </source>
</evidence>
<evidence type="ECO:0000256" key="5">
    <source>
        <dbReference type="ARBA" id="ARBA00022691"/>
    </source>
</evidence>
<protein>
    <recommendedName>
        <fullName evidence="11">23S rRNA (uracil(1939)-C(5))-methyltransferase RlmD</fullName>
        <ecNumber evidence="11">2.1.1.190</ecNumber>
    </recommendedName>
    <alternativeName>
        <fullName evidence="11">23S rRNA(m5U1939)-methyltransferase</fullName>
    </alternativeName>
</protein>
<dbReference type="InterPro" id="IPR030391">
    <property type="entry name" value="MeTrfase_TrmA_CS"/>
</dbReference>
<evidence type="ECO:0000259" key="14">
    <source>
        <dbReference type="PROSITE" id="PS50926"/>
    </source>
</evidence>
<feature type="binding site" evidence="11">
    <location>
        <position position="87"/>
    </location>
    <ligand>
        <name>[4Fe-4S] cluster</name>
        <dbReference type="ChEBI" id="CHEBI:49883"/>
    </ligand>
</feature>
<keyword evidence="16" id="KW-1185">Reference proteome</keyword>
<dbReference type="InterPro" id="IPR029063">
    <property type="entry name" value="SAM-dependent_MTases_sf"/>
</dbReference>
<dbReference type="InterPro" id="IPR001566">
    <property type="entry name" value="23S_rRNA_MeTrfase_RlmD"/>
</dbReference>
<dbReference type="EMBL" id="CP066558">
    <property type="protein sequence ID" value="QQF82449.1"/>
    <property type="molecule type" value="Genomic_DNA"/>
</dbReference>
<dbReference type="GO" id="GO:0070041">
    <property type="term" value="F:rRNA (uridine-C5-)-methyltransferase activity"/>
    <property type="evidence" value="ECO:0007669"/>
    <property type="project" value="UniProtKB-UniRule"/>
</dbReference>
<dbReference type="PROSITE" id="PS01231">
    <property type="entry name" value="TRMA_2"/>
    <property type="match status" value="1"/>
</dbReference>
<dbReference type="PROSITE" id="PS50926">
    <property type="entry name" value="TRAM"/>
    <property type="match status" value="1"/>
</dbReference>
<dbReference type="Pfam" id="PF05958">
    <property type="entry name" value="tRNA_U5-meth_tr"/>
    <property type="match status" value="1"/>
</dbReference>
<evidence type="ECO:0000256" key="8">
    <source>
        <dbReference type="ARBA" id="ARBA00023014"/>
    </source>
</evidence>
<evidence type="ECO:0000256" key="2">
    <source>
        <dbReference type="ARBA" id="ARBA00022552"/>
    </source>
</evidence>
<accession>A0A9Q6Z0K4</accession>
<dbReference type="NCBIfam" id="NF009639">
    <property type="entry name" value="PRK13168.1"/>
    <property type="match status" value="1"/>
</dbReference>
<comment type="catalytic activity">
    <reaction evidence="9 11">
        <text>uridine(1939) in 23S rRNA + S-adenosyl-L-methionine = 5-methyluridine(1939) in 23S rRNA + S-adenosyl-L-homocysteine + H(+)</text>
        <dbReference type="Rhea" id="RHEA:42908"/>
        <dbReference type="Rhea" id="RHEA-COMP:10278"/>
        <dbReference type="Rhea" id="RHEA-COMP:10279"/>
        <dbReference type="ChEBI" id="CHEBI:15378"/>
        <dbReference type="ChEBI" id="CHEBI:57856"/>
        <dbReference type="ChEBI" id="CHEBI:59789"/>
        <dbReference type="ChEBI" id="CHEBI:65315"/>
        <dbReference type="ChEBI" id="CHEBI:74447"/>
        <dbReference type="EC" id="2.1.1.190"/>
    </reaction>
</comment>
<dbReference type="EC" id="2.1.1.190" evidence="11"/>
<feature type="binding site" evidence="11">
    <location>
        <position position="90"/>
    </location>
    <ligand>
        <name>[4Fe-4S] cluster</name>
        <dbReference type="ChEBI" id="CHEBI:49883"/>
    </ligand>
</feature>
<dbReference type="SUPFAM" id="SSF53335">
    <property type="entry name" value="S-adenosyl-L-methionine-dependent methyltransferases"/>
    <property type="match status" value="1"/>
</dbReference>
<evidence type="ECO:0000256" key="13">
    <source>
        <dbReference type="PROSITE-ProRule" id="PRU10015"/>
    </source>
</evidence>
<evidence type="ECO:0000256" key="9">
    <source>
        <dbReference type="ARBA" id="ARBA00052756"/>
    </source>
</evidence>
<sequence length="439" mass="50857">MVLLYQPKKQKKLRAAFTTIVQDLDYQGLGVAKIQGKTWFIENALPQEQVQVQVIEEKRQYGLGRVQNILQASPLRQTPRCAYYQICGGCQSQHIPIHLQRETKQKALFQRLTKLQKEAIEFMPMISGEAWHYRRRVRLSLYWDAKSKKLKIGFRQKNSQQIVNIRQCDVLDPLLNELLPKLHELLSTCSKPKTLGHIELVAADNGVAMLLRVTEKLAEHDRTLLLDFAFNHQLMLFVQDEKEICHLQGDLPYYQLDDGSILHFDIRDFIQVNRQLNQNMVNTALDWLDLKKKDNVLDLFCGMGNFTLPISRYVKSAVGIEGVLPMVEKARRNGERNHCHNVQFYQCDLSQSFTEQEWAKVPFDKILLDPPRSGAAFALNALCYLMVEKILYVSCNPATLVRDVELLLKFGYQLKKVAMIDMFPHTSHLESISLFERNR</sequence>
<keyword evidence="2 11" id="KW-0698">rRNA processing</keyword>
<feature type="active site" evidence="13">
    <location>
        <position position="395"/>
    </location>
</feature>
<feature type="binding site" evidence="11 12">
    <location>
        <position position="271"/>
    </location>
    <ligand>
        <name>S-adenosyl-L-methionine</name>
        <dbReference type="ChEBI" id="CHEBI:59789"/>
    </ligand>
</feature>
<dbReference type="AlphaFoldDB" id="A0A9Q6Z0K4"/>
<evidence type="ECO:0000256" key="4">
    <source>
        <dbReference type="ARBA" id="ARBA00022679"/>
    </source>
</evidence>
<keyword evidence="7 11" id="KW-0408">Iron</keyword>
<dbReference type="FunFam" id="3.40.50.150:FF:000009">
    <property type="entry name" value="23S rRNA (Uracil(1939)-C(5))-methyltransferase RlmD"/>
    <property type="match status" value="1"/>
</dbReference>
<dbReference type="GO" id="GO:0051539">
    <property type="term" value="F:4 iron, 4 sulfur cluster binding"/>
    <property type="evidence" value="ECO:0007669"/>
    <property type="project" value="UniProtKB-KW"/>
</dbReference>
<dbReference type="Gene3D" id="2.40.50.1070">
    <property type="match status" value="1"/>
</dbReference>
<feature type="binding site" evidence="11">
    <location>
        <position position="305"/>
    </location>
    <ligand>
        <name>S-adenosyl-L-methionine</name>
        <dbReference type="ChEBI" id="CHEBI:59789"/>
    </ligand>
</feature>
<gene>
    <name evidence="11 15" type="primary">rlmD</name>
    <name evidence="15" type="ORF">JFL49_00570</name>
</gene>
<feature type="binding site" evidence="11 12">
    <location>
        <position position="300"/>
    </location>
    <ligand>
        <name>S-adenosyl-L-methionine</name>
        <dbReference type="ChEBI" id="CHEBI:59789"/>
    </ligand>
</feature>
<reference evidence="15 16" key="1">
    <citation type="submission" date="2020-12" db="EMBL/GenBank/DDBJ databases">
        <title>ASc-MMNZ-VFA-070.</title>
        <authorList>
            <person name="Schryvers A."/>
            <person name="Mostafa Nazari M."/>
            <person name="Farshchi Andisi V."/>
            <person name="Timsit E."/>
            <person name="Walter Morck D."/>
        </authorList>
    </citation>
    <scope>NUCLEOTIDE SEQUENCE [LARGE SCALE GENOMIC DNA]</scope>
    <source>
        <strain evidence="15 16">ASc-MMNZ-VFA-070</strain>
    </source>
</reference>
<dbReference type="PROSITE" id="PS01230">
    <property type="entry name" value="TRMA_1"/>
    <property type="match status" value="1"/>
</dbReference>
<keyword evidence="4 11" id="KW-0808">Transferase</keyword>
<dbReference type="PANTHER" id="PTHR11061:SF49">
    <property type="entry name" value="23S RRNA (URACIL(1939)-C(5))-METHYLTRANSFERASE RLMD"/>
    <property type="match status" value="1"/>
</dbReference>
<keyword evidence="6 11" id="KW-0479">Metal-binding</keyword>
<evidence type="ECO:0000256" key="7">
    <source>
        <dbReference type="ARBA" id="ARBA00023004"/>
    </source>
</evidence>